<dbReference type="Gene3D" id="3.30.110.30">
    <property type="entry name" value="C-terminal domain of ProRS"/>
    <property type="match status" value="1"/>
</dbReference>
<evidence type="ECO:0000256" key="11">
    <source>
        <dbReference type="ARBA" id="ARBA00022917"/>
    </source>
</evidence>
<dbReference type="EMBL" id="OV651818">
    <property type="protein sequence ID" value="CAH1112220.1"/>
    <property type="molecule type" value="Genomic_DNA"/>
</dbReference>
<dbReference type="InterPro" id="IPR004526">
    <property type="entry name" value="Glu-tRNA-synth_arc/euk"/>
</dbReference>
<dbReference type="GO" id="GO:0004818">
    <property type="term" value="F:glutamate-tRNA ligase activity"/>
    <property type="evidence" value="ECO:0007669"/>
    <property type="project" value="UniProtKB-EC"/>
</dbReference>
<keyword evidence="8" id="KW-0862">Zinc</keyword>
<dbReference type="PROSITE" id="PS51185">
    <property type="entry name" value="WHEP_TRS_2"/>
    <property type="match status" value="5"/>
</dbReference>
<dbReference type="PROSITE" id="PS00178">
    <property type="entry name" value="AA_TRNA_LIGASE_I"/>
    <property type="match status" value="1"/>
</dbReference>
<dbReference type="SMART" id="SM00946">
    <property type="entry name" value="ProRS-C_1"/>
    <property type="match status" value="1"/>
</dbReference>
<dbReference type="SMART" id="SM00991">
    <property type="entry name" value="WHEP-TRS"/>
    <property type="match status" value="5"/>
</dbReference>
<evidence type="ECO:0000256" key="9">
    <source>
        <dbReference type="ARBA" id="ARBA00022840"/>
    </source>
</evidence>
<dbReference type="FunFam" id="1.10.287.10:FF:000006">
    <property type="entry name" value="Bifunctional glutamate/proline--tRNA ligase"/>
    <property type="match status" value="5"/>
</dbReference>
<feature type="domain" description="WHEP-TRS" evidence="23">
    <location>
        <begin position="964"/>
        <end position="1020"/>
    </location>
</feature>
<dbReference type="SUPFAM" id="SSF55681">
    <property type="entry name" value="Class II aaRS and biotin synthetases"/>
    <property type="match status" value="1"/>
</dbReference>
<dbReference type="SUPFAM" id="SSF50715">
    <property type="entry name" value="Ribosomal protein L25-like"/>
    <property type="match status" value="1"/>
</dbReference>
<evidence type="ECO:0000259" key="21">
    <source>
        <dbReference type="PROSITE" id="PS50405"/>
    </source>
</evidence>
<dbReference type="FunFam" id="3.30.930.10:FF:000007">
    <property type="entry name" value="Bifunctional glutamate/proline--tRNA ligase"/>
    <property type="match status" value="1"/>
</dbReference>
<dbReference type="Pfam" id="PF03950">
    <property type="entry name" value="tRNA-synt_1c_C"/>
    <property type="match status" value="1"/>
</dbReference>
<dbReference type="GO" id="GO:0005524">
    <property type="term" value="F:ATP binding"/>
    <property type="evidence" value="ECO:0007669"/>
    <property type="project" value="UniProtKB-KW"/>
</dbReference>
<dbReference type="SUPFAM" id="SSF47060">
    <property type="entry name" value="S15/NS1 RNA-binding domain"/>
    <property type="match status" value="5"/>
</dbReference>
<dbReference type="Pfam" id="PF00458">
    <property type="entry name" value="WHEP-TRS"/>
    <property type="match status" value="5"/>
</dbReference>
<dbReference type="PANTHER" id="PTHR43382:SF2">
    <property type="entry name" value="BIFUNCTIONAL GLUTAMATE_PROLINE--TRNA LIGASE"/>
    <property type="match status" value="1"/>
</dbReference>
<feature type="domain" description="WHEP-TRS" evidence="23">
    <location>
        <begin position="742"/>
        <end position="798"/>
    </location>
</feature>
<gene>
    <name evidence="24" type="ORF">PSYICH_LOCUS12295</name>
</gene>
<dbReference type="InterPro" id="IPR020061">
    <property type="entry name" value="Glu_tRNA_lig_a-bdl"/>
</dbReference>
<feature type="domain" description="Aminoacyl-transfer RNA synthetases class-II family profile" evidence="22">
    <location>
        <begin position="1178"/>
        <end position="1417"/>
    </location>
</feature>
<dbReference type="SUPFAM" id="SSF52374">
    <property type="entry name" value="Nucleotidylyl transferase"/>
    <property type="match status" value="1"/>
</dbReference>
<dbReference type="GO" id="GO:0003723">
    <property type="term" value="F:RNA binding"/>
    <property type="evidence" value="ECO:0007669"/>
    <property type="project" value="UniProtKB-KW"/>
</dbReference>
<dbReference type="Gene3D" id="1.10.287.10">
    <property type="entry name" value="S15/NS1, RNA-binding"/>
    <property type="match status" value="5"/>
</dbReference>
<dbReference type="InterPro" id="IPR020058">
    <property type="entry name" value="Glu/Gln-tRNA-synth_Ib_cat-dom"/>
</dbReference>
<dbReference type="Proteomes" id="UP001153636">
    <property type="component" value="Chromosome 6"/>
</dbReference>
<evidence type="ECO:0000256" key="10">
    <source>
        <dbReference type="ARBA" id="ARBA00022884"/>
    </source>
</evidence>
<dbReference type="CDD" id="cd00778">
    <property type="entry name" value="ProRS_core_arch_euk"/>
    <property type="match status" value="1"/>
</dbReference>
<comment type="similarity">
    <text evidence="1">In the C-terminal section; belongs to the class-II aminoacyl-tRNA synthetase family.</text>
</comment>
<dbReference type="SUPFAM" id="SSF64586">
    <property type="entry name" value="C-terminal domain of ProRS"/>
    <property type="match status" value="1"/>
</dbReference>
<proteinExistence type="inferred from homology"/>
<evidence type="ECO:0000256" key="7">
    <source>
        <dbReference type="ARBA" id="ARBA00022741"/>
    </source>
</evidence>
<dbReference type="GO" id="GO:0006424">
    <property type="term" value="P:glutamyl-tRNA aminoacylation"/>
    <property type="evidence" value="ECO:0007669"/>
    <property type="project" value="InterPro"/>
</dbReference>
<evidence type="ECO:0000256" key="15">
    <source>
        <dbReference type="ARBA" id="ARBA00050792"/>
    </source>
</evidence>
<evidence type="ECO:0000256" key="5">
    <source>
        <dbReference type="ARBA" id="ARBA00022598"/>
    </source>
</evidence>
<dbReference type="Pfam" id="PF21972">
    <property type="entry name" value="Arc1p_N_like"/>
    <property type="match status" value="1"/>
</dbReference>
<keyword evidence="4" id="KW-0597">Phosphoprotein</keyword>
<dbReference type="NCBIfam" id="TIGR00463">
    <property type="entry name" value="gltX_arch"/>
    <property type="match status" value="1"/>
</dbReference>
<evidence type="ECO:0000256" key="19">
    <source>
        <dbReference type="SAM" id="Coils"/>
    </source>
</evidence>
<dbReference type="SUPFAM" id="SSF52954">
    <property type="entry name" value="Class II aaRS ABD-related"/>
    <property type="match status" value="1"/>
</dbReference>
<dbReference type="Pfam" id="PF00587">
    <property type="entry name" value="tRNA-synt_2b"/>
    <property type="match status" value="1"/>
</dbReference>
<accession>A0A9P0GDY6</accession>
<sequence>MKIIASKTNPPLGGLFVAEYVKILNKTPLELTWDAESFVEKINCKTSNDVARAVAKLFYPEIYGGSALETTEIDHWLTFALGPLTNKNDFPNSLDKLNKALGPVTYLVAKKITIADFIVFGSLYVNKQWQDQMKSKSAPINVLRWYNFLNAQEAVKNTLNSLPSDVRANLNQQDKGSVKNEKAAVGNRAQEGKFVDLPFAEMGKVIVRFPPEASGYLHIGHAKAALLNQYYQEAFQGKLIMRFDDTNPAKENAHFEKVILEDVALLQIKPDIFTHTSQYFDLMIEYCEKLLTEGKAYVDDTEPELMKTQREQRIESANRKNDAKKNFAMWEEMKKGTEKGQKCCVRAKMFMDSPNGCMRDPTIYRCKNELHPRTGDKYKVYPTYDFACPIVDAIENVTHVLRTMEYHDRDDQFYWFIEALGLRRPHIWEYSRLSMTNTVLSKRKLTWFVNEGLVDGWDDPRMPTVRGVLRRGMTVQGLKEFIIAQGSSRSVVFMEWDKIWSFNKKVIDPIAPRYTAVEIENPVPVLVKGVKEECLIVPKHPKNGDVGNKQVWVGPKVLIDRVDAEALKEGENATFIHWGNLLVNKIIRDKGKIIAIEAQPNLENKDYKKTLKLTFLAEVEAAPFTPTYCVYFDHIINKAVLGKDEDFKQYIGHETRKEIEMLGDPELRSLKSGDIIQLQRRGFFRVDVAYQQASLHTYREQPIILFHVPDGHAKESIPGKVAQPANGNIKTSKESPKTTPKSAINVNAEIIKQGDVVRKLKEQKAAKGDIDSAVKTLLALKADYKTLTKSDWKPGCIPPAEETPLGKSSDSAGDISIKIAAQGDKVRQLKSQKADKATIDAAVKTLLSLKSDYKATTGIDWVPEQAVSSPAVVTHQATQILDENSLLQKIAAQGDKVRDLKTKKADKTSVDAEVKALLSFKADYKKLTGKDWKPGTVATTPVTVLPTLASATPASPDSSNFSIDENSLLLNISTQGDAVRKLKTDKADKSKVDEEVKKLLQLKVDFKNLTGKDWKPNMKPEPSVNASVSAGGDNSKEGLTAKITDQGNLVRDLKAKKATKDEIDAAVKMLLDLKSEYKTLTGIDFPVAGRAPSKAKESKPAAAAKEKVSKSKPVQKEKKPVPVEGDDGGVKKQTRLGLEAKKEENLSDWYSQVITKGELIEYYDVSGCYILRPWSFAVWEAIRDWFDAEIKKLGVQNCYFPIFVSKAVLEKEKTHIADFAPEVAWVTKSGDSDMAEPIAVRPTSETVMYPAYAKWIQSYRDLPIKLNQWNNVVRWEFKHPQPFLRTREFLWQEGHTAFAEKNEADVEVKTILDLYARIYTDLLAIPVVKGRKTEKEKFAGGDYTLTVEAFVSASGRAIQGATSHHLGQNFSKMFDIIYEHPETQEKAYVYQNSWGVTTRTIGVMVMIHADNQGLVLPPRVASIQVAIVPCGITVNLSEDSRKQLQSSCDALEEDLKKAGIRVKGDYRDNYSPGWKFNHWELKGVPLRIELGPKDIEKNQLVAVRRDTGEKITISRANAVIKLQELLNDIQNSLYKKACNDLETHKIILTDWSKFGPALDKKNIILAPFCGEISCEDKIKADSTRDDSESVEPGAPSMGAKSLCIPLEQPAPIKPSDKCIHPDCKNKPIYYTLFGRSY</sequence>
<dbReference type="GO" id="GO:0004827">
    <property type="term" value="F:proline-tRNA ligase activity"/>
    <property type="evidence" value="ECO:0007669"/>
    <property type="project" value="UniProtKB-EC"/>
</dbReference>
<dbReference type="InterPro" id="IPR020059">
    <property type="entry name" value="Glu/Gln-tRNA-synth_Ib_codon-bd"/>
</dbReference>
<dbReference type="GO" id="GO:0017101">
    <property type="term" value="C:aminoacyl-tRNA synthetase multienzyme complex"/>
    <property type="evidence" value="ECO:0007669"/>
    <property type="project" value="UniProtKB-ARBA"/>
</dbReference>
<feature type="region of interest" description="Disordered" evidence="20">
    <location>
        <begin position="717"/>
        <end position="741"/>
    </location>
</feature>
<reference evidence="24" key="1">
    <citation type="submission" date="2022-01" db="EMBL/GenBank/DDBJ databases">
        <authorList>
            <person name="King R."/>
        </authorList>
    </citation>
    <scope>NUCLEOTIDE SEQUENCE</scope>
</reference>
<feature type="region of interest" description="Disordered" evidence="20">
    <location>
        <begin position="1013"/>
        <end position="1039"/>
    </location>
</feature>
<dbReference type="CDD" id="cd00862">
    <property type="entry name" value="ProRS_anticodon_zinc"/>
    <property type="match status" value="1"/>
</dbReference>
<dbReference type="FunFam" id="3.30.110.30:FF:000001">
    <property type="entry name" value="Bifunctional glutamate/proline--tRNA ligase"/>
    <property type="match status" value="1"/>
</dbReference>
<evidence type="ECO:0000256" key="20">
    <source>
        <dbReference type="SAM" id="MobiDB-lite"/>
    </source>
</evidence>
<dbReference type="SUPFAM" id="SSF47616">
    <property type="entry name" value="GST C-terminal domain-like"/>
    <property type="match status" value="1"/>
</dbReference>
<dbReference type="CDD" id="cd00807">
    <property type="entry name" value="GlnRS_core"/>
    <property type="match status" value="1"/>
</dbReference>
<dbReference type="GO" id="GO:0006433">
    <property type="term" value="P:prolyl-tRNA aminoacylation"/>
    <property type="evidence" value="ECO:0007669"/>
    <property type="project" value="InterPro"/>
</dbReference>
<dbReference type="InterPro" id="IPR045864">
    <property type="entry name" value="aa-tRNA-synth_II/BPL/LPL"/>
</dbReference>
<evidence type="ECO:0000256" key="1">
    <source>
        <dbReference type="ARBA" id="ARBA00009968"/>
    </source>
</evidence>
<evidence type="ECO:0000256" key="13">
    <source>
        <dbReference type="ARBA" id="ARBA00023268"/>
    </source>
</evidence>
<dbReference type="PROSITE" id="PS50862">
    <property type="entry name" value="AA_TRNA_LIGASE_II"/>
    <property type="match status" value="1"/>
</dbReference>
<dbReference type="FunFam" id="1.10.1160.10:FF:000001">
    <property type="entry name" value="Glutamine--tRNA ligase"/>
    <property type="match status" value="1"/>
</dbReference>
<dbReference type="InterPro" id="IPR011035">
    <property type="entry name" value="Ribosomal_bL25/Gln-tRNA_synth"/>
</dbReference>
<dbReference type="Pfam" id="PF03129">
    <property type="entry name" value="HGTP_anticodon"/>
    <property type="match status" value="1"/>
</dbReference>
<dbReference type="Gene3D" id="3.40.50.620">
    <property type="entry name" value="HUPs"/>
    <property type="match status" value="1"/>
</dbReference>
<evidence type="ECO:0000256" key="17">
    <source>
        <dbReference type="ARBA" id="ARBA00067786"/>
    </source>
</evidence>
<dbReference type="InterPro" id="IPR033721">
    <property type="entry name" value="ProRS_core_arch_euk"/>
</dbReference>
<feature type="region of interest" description="Disordered" evidence="20">
    <location>
        <begin position="1090"/>
        <end position="1130"/>
    </location>
</feature>
<keyword evidence="5" id="KW-0436">Ligase</keyword>
<protein>
    <recommendedName>
        <fullName evidence="17">Bifunctional glutamate/proline--tRNA ligase</fullName>
        <ecNumber evidence="2">6.1.1.15</ecNumber>
        <ecNumber evidence="3">6.1.1.17</ecNumber>
    </recommendedName>
    <alternativeName>
        <fullName evidence="18">Bifunctional aminoacyl-tRNA synthetase</fullName>
    </alternativeName>
</protein>
<dbReference type="InterPro" id="IPR000924">
    <property type="entry name" value="Glu/Gln-tRNA-synth"/>
</dbReference>
<organism evidence="24 25">
    <name type="scientific">Psylliodes chrysocephalus</name>
    <dbReference type="NCBI Taxonomy" id="3402493"/>
    <lineage>
        <taxon>Eukaryota</taxon>
        <taxon>Metazoa</taxon>
        <taxon>Ecdysozoa</taxon>
        <taxon>Arthropoda</taxon>
        <taxon>Hexapoda</taxon>
        <taxon>Insecta</taxon>
        <taxon>Pterygota</taxon>
        <taxon>Neoptera</taxon>
        <taxon>Endopterygota</taxon>
        <taxon>Coleoptera</taxon>
        <taxon>Polyphaga</taxon>
        <taxon>Cucujiformia</taxon>
        <taxon>Chrysomeloidea</taxon>
        <taxon>Chrysomelidae</taxon>
        <taxon>Galerucinae</taxon>
        <taxon>Alticini</taxon>
        <taxon>Psylliodes</taxon>
    </lineage>
</organism>
<dbReference type="PANTHER" id="PTHR43382">
    <property type="entry name" value="PROLYL-TRNA SYNTHETASE"/>
    <property type="match status" value="1"/>
</dbReference>
<dbReference type="InterPro" id="IPR010987">
    <property type="entry name" value="Glutathione-S-Trfase_C-like"/>
</dbReference>
<dbReference type="Pfam" id="PF09180">
    <property type="entry name" value="ProRS-C_1"/>
    <property type="match status" value="1"/>
</dbReference>
<dbReference type="GO" id="GO:0046872">
    <property type="term" value="F:metal ion binding"/>
    <property type="evidence" value="ECO:0007669"/>
    <property type="project" value="UniProtKB-KW"/>
</dbReference>
<comment type="catalytic activity">
    <reaction evidence="14">
        <text>tRNA(Glu) + L-glutamate + ATP = L-glutamyl-tRNA(Glu) + AMP + diphosphate</text>
        <dbReference type="Rhea" id="RHEA:23540"/>
        <dbReference type="Rhea" id="RHEA-COMP:9663"/>
        <dbReference type="Rhea" id="RHEA-COMP:9680"/>
        <dbReference type="ChEBI" id="CHEBI:29985"/>
        <dbReference type="ChEBI" id="CHEBI:30616"/>
        <dbReference type="ChEBI" id="CHEBI:33019"/>
        <dbReference type="ChEBI" id="CHEBI:78442"/>
        <dbReference type="ChEBI" id="CHEBI:78520"/>
        <dbReference type="ChEBI" id="CHEBI:456215"/>
        <dbReference type="EC" id="6.1.1.17"/>
    </reaction>
    <physiologicalReaction direction="left-to-right" evidence="14">
        <dbReference type="Rhea" id="RHEA:23541"/>
    </physiologicalReaction>
</comment>
<dbReference type="InterPro" id="IPR053836">
    <property type="entry name" value="Arc1-like_N"/>
</dbReference>
<dbReference type="InterPro" id="IPR004154">
    <property type="entry name" value="Anticodon-bd"/>
</dbReference>
<dbReference type="InterPro" id="IPR002314">
    <property type="entry name" value="aa-tRNA-synt_IIb"/>
</dbReference>
<dbReference type="Gene3D" id="3.90.800.10">
    <property type="entry name" value="Glutamyl-tRNA Synthetase, Domain 3"/>
    <property type="match status" value="1"/>
</dbReference>
<keyword evidence="25" id="KW-1185">Reference proteome</keyword>
<dbReference type="InterPro" id="IPR016061">
    <property type="entry name" value="Pro-tRNA_ligase_II_C"/>
</dbReference>
<dbReference type="FunFam" id="1.20.1050.130:FF:000007">
    <property type="entry name" value="Bifunctional glutamate/proline--tRNA ligase"/>
    <property type="match status" value="1"/>
</dbReference>
<dbReference type="FunFam" id="3.40.50.800:FF:000005">
    <property type="entry name" value="bifunctional glutamate/proline--tRNA ligase"/>
    <property type="match status" value="1"/>
</dbReference>
<dbReference type="Gene3D" id="1.10.1160.10">
    <property type="entry name" value="Glutamyl-trna Synthetase, Domain 2"/>
    <property type="match status" value="1"/>
</dbReference>
<dbReference type="Pfam" id="PF00749">
    <property type="entry name" value="tRNA-synt_1c"/>
    <property type="match status" value="1"/>
</dbReference>
<keyword evidence="13" id="KW-0511">Multifunctional enzyme</keyword>
<dbReference type="InterPro" id="IPR049437">
    <property type="entry name" value="tRNA-synt_1c_C2"/>
</dbReference>
<dbReference type="OrthoDB" id="1350766at2759"/>
<dbReference type="InterPro" id="IPR001412">
    <property type="entry name" value="aa-tRNA-synth_I_CS"/>
</dbReference>
<keyword evidence="9" id="KW-0067">ATP-binding</keyword>
<dbReference type="InterPro" id="IPR017449">
    <property type="entry name" value="Pro-tRNA_synth_II"/>
</dbReference>
<dbReference type="Gene3D" id="1.20.1050.130">
    <property type="match status" value="1"/>
</dbReference>
<dbReference type="EC" id="6.1.1.15" evidence="2"/>
<dbReference type="Gene3D" id="3.40.50.800">
    <property type="entry name" value="Anticodon-binding domain"/>
    <property type="match status" value="1"/>
</dbReference>
<evidence type="ECO:0000256" key="14">
    <source>
        <dbReference type="ARBA" id="ARBA00047366"/>
    </source>
</evidence>
<dbReference type="PROSITE" id="PS00762">
    <property type="entry name" value="WHEP_TRS_1"/>
    <property type="match status" value="5"/>
</dbReference>
<dbReference type="Gene3D" id="3.30.930.10">
    <property type="entry name" value="Bira Bifunctional Protein, Domain 2"/>
    <property type="match status" value="1"/>
</dbReference>
<dbReference type="NCBIfam" id="TIGR00408">
    <property type="entry name" value="proS_fam_I"/>
    <property type="match status" value="1"/>
</dbReference>
<feature type="domain" description="GST C-terminal" evidence="21">
    <location>
        <begin position="32"/>
        <end position="177"/>
    </location>
</feature>
<keyword evidence="11" id="KW-0648">Protein biosynthesis</keyword>
<dbReference type="InterPro" id="IPR036621">
    <property type="entry name" value="Anticodon-bd_dom_sf"/>
</dbReference>
<feature type="domain" description="WHEP-TRS" evidence="23">
    <location>
        <begin position="882"/>
        <end position="938"/>
    </location>
</feature>
<evidence type="ECO:0000256" key="8">
    <source>
        <dbReference type="ARBA" id="ARBA00022833"/>
    </source>
</evidence>
<dbReference type="CDD" id="cd00936">
    <property type="entry name" value="WEPRS_RNA"/>
    <property type="match status" value="5"/>
</dbReference>
<evidence type="ECO:0000313" key="24">
    <source>
        <dbReference type="EMBL" id="CAH1112220.1"/>
    </source>
</evidence>
<evidence type="ECO:0000259" key="23">
    <source>
        <dbReference type="PROSITE" id="PS51185"/>
    </source>
</evidence>
<dbReference type="HAMAP" id="MF_01571">
    <property type="entry name" value="Pro_tRNA_synth_type3"/>
    <property type="match status" value="1"/>
</dbReference>
<comment type="similarity">
    <text evidence="16">In the N-terminal section; belongs to the class-I aminoacyl-tRNA synthetase family. Glutamate--tRNA ligase type 2 subfamily.</text>
</comment>
<name>A0A9P0GDY6_9CUCU</name>
<evidence type="ECO:0000256" key="4">
    <source>
        <dbReference type="ARBA" id="ARBA00022553"/>
    </source>
</evidence>
<dbReference type="EC" id="6.1.1.17" evidence="3"/>
<feature type="compositionally biased region" description="Basic and acidic residues" evidence="20">
    <location>
        <begin position="1094"/>
        <end position="1121"/>
    </location>
</feature>
<dbReference type="InterPro" id="IPR000738">
    <property type="entry name" value="WHEP-TRS_dom"/>
</dbReference>
<dbReference type="InterPro" id="IPR004499">
    <property type="entry name" value="Pro-tRNA-ligase_IIa_arc-type"/>
</dbReference>
<dbReference type="FunFam" id="3.90.800.10:FF:000001">
    <property type="entry name" value="Glutamine--tRNA ligase"/>
    <property type="match status" value="1"/>
</dbReference>
<dbReference type="InterPro" id="IPR036282">
    <property type="entry name" value="Glutathione-S-Trfase_C_sf"/>
</dbReference>
<dbReference type="HAMAP" id="MF_02076">
    <property type="entry name" value="Glu_tRNA_synth_type2"/>
    <property type="match status" value="1"/>
</dbReference>
<dbReference type="Pfam" id="PF20974">
    <property type="entry name" value="tRNA-synt_1c_C2"/>
    <property type="match status" value="1"/>
</dbReference>
<keyword evidence="10" id="KW-0694">RNA-binding</keyword>
<dbReference type="GO" id="GO:0005737">
    <property type="term" value="C:cytoplasm"/>
    <property type="evidence" value="ECO:0007669"/>
    <property type="project" value="InterPro"/>
</dbReference>
<dbReference type="InterPro" id="IPR009068">
    <property type="entry name" value="uS15_NS1_RNA-bd_sf"/>
</dbReference>
<dbReference type="PRINTS" id="PR00987">
    <property type="entry name" value="TRNASYNTHGLU"/>
</dbReference>
<keyword evidence="19" id="KW-0175">Coiled coil</keyword>
<keyword evidence="7" id="KW-0547">Nucleotide-binding</keyword>
<comment type="catalytic activity">
    <reaction evidence="15">
        <text>tRNA(Pro) + L-proline + ATP = L-prolyl-tRNA(Pro) + AMP + diphosphate</text>
        <dbReference type="Rhea" id="RHEA:14305"/>
        <dbReference type="Rhea" id="RHEA-COMP:9700"/>
        <dbReference type="Rhea" id="RHEA-COMP:9702"/>
        <dbReference type="ChEBI" id="CHEBI:30616"/>
        <dbReference type="ChEBI" id="CHEBI:33019"/>
        <dbReference type="ChEBI" id="CHEBI:60039"/>
        <dbReference type="ChEBI" id="CHEBI:78442"/>
        <dbReference type="ChEBI" id="CHEBI:78532"/>
        <dbReference type="ChEBI" id="CHEBI:456215"/>
        <dbReference type="EC" id="6.1.1.15"/>
    </reaction>
    <physiologicalReaction direction="left-to-right" evidence="15">
        <dbReference type="Rhea" id="RHEA:14306"/>
    </physiologicalReaction>
</comment>
<evidence type="ECO:0000256" key="16">
    <source>
        <dbReference type="ARBA" id="ARBA00061295"/>
    </source>
</evidence>
<evidence type="ECO:0000256" key="12">
    <source>
        <dbReference type="ARBA" id="ARBA00023146"/>
    </source>
</evidence>
<evidence type="ECO:0000313" key="25">
    <source>
        <dbReference type="Proteomes" id="UP001153636"/>
    </source>
</evidence>
<feature type="domain" description="WHEP-TRS" evidence="23">
    <location>
        <begin position="811"/>
        <end position="867"/>
    </location>
</feature>
<evidence type="ECO:0000256" key="3">
    <source>
        <dbReference type="ARBA" id="ARBA00012835"/>
    </source>
</evidence>
<feature type="coiled-coil region" evidence="19">
    <location>
        <begin position="1434"/>
        <end position="1461"/>
    </location>
</feature>
<evidence type="ECO:0000256" key="2">
    <source>
        <dbReference type="ARBA" id="ARBA00012831"/>
    </source>
</evidence>
<dbReference type="InterPro" id="IPR014729">
    <property type="entry name" value="Rossmann-like_a/b/a_fold"/>
</dbReference>
<evidence type="ECO:0000256" key="6">
    <source>
        <dbReference type="ARBA" id="ARBA00022723"/>
    </source>
</evidence>
<dbReference type="PROSITE" id="PS50405">
    <property type="entry name" value="GST_CTER"/>
    <property type="match status" value="1"/>
</dbReference>
<dbReference type="CDD" id="cd10309">
    <property type="entry name" value="GST_C_GluProRS_N"/>
    <property type="match status" value="1"/>
</dbReference>
<dbReference type="FunFam" id="3.40.50.620:FF:000070">
    <property type="entry name" value="Bifunctional glutamate/proline--tRNA ligase"/>
    <property type="match status" value="1"/>
</dbReference>
<dbReference type="InterPro" id="IPR006195">
    <property type="entry name" value="aa-tRNA-synth_II"/>
</dbReference>
<keyword evidence="12" id="KW-0030">Aminoacyl-tRNA synthetase</keyword>
<evidence type="ECO:0000259" key="22">
    <source>
        <dbReference type="PROSITE" id="PS50862"/>
    </source>
</evidence>
<evidence type="ECO:0000256" key="18">
    <source>
        <dbReference type="ARBA" id="ARBA00076053"/>
    </source>
</evidence>
<keyword evidence="6" id="KW-0479">Metal-binding</keyword>
<feature type="domain" description="WHEP-TRS" evidence="23">
    <location>
        <begin position="1035"/>
        <end position="1091"/>
    </location>
</feature>